<reference evidence="2" key="1">
    <citation type="submission" date="2020-04" db="EMBL/GenBank/DDBJ databases">
        <authorList>
            <person name="Chiriac C."/>
            <person name="Salcher M."/>
            <person name="Ghai R."/>
            <person name="Kavagutti S V."/>
        </authorList>
    </citation>
    <scope>NUCLEOTIDE SEQUENCE</scope>
</reference>
<evidence type="ECO:0000259" key="1">
    <source>
        <dbReference type="Pfam" id="PF07460"/>
    </source>
</evidence>
<dbReference type="SUPFAM" id="SSF64496">
    <property type="entry name" value="DNA-binding domain of intron-encoded endonucleases"/>
    <property type="match status" value="1"/>
</dbReference>
<dbReference type="Pfam" id="PF07460">
    <property type="entry name" value="NUMOD3"/>
    <property type="match status" value="1"/>
</dbReference>
<evidence type="ECO:0000313" key="2">
    <source>
        <dbReference type="EMBL" id="CAB4153686.1"/>
    </source>
</evidence>
<accession>A0A6J5N8A2</accession>
<dbReference type="EMBL" id="LR796603">
    <property type="protein sequence ID" value="CAB4153686.1"/>
    <property type="molecule type" value="Genomic_DNA"/>
</dbReference>
<dbReference type="InterPro" id="IPR003615">
    <property type="entry name" value="HNH_nuc"/>
</dbReference>
<proteinExistence type="predicted"/>
<name>A0A6J5N8A2_9CAUD</name>
<dbReference type="CDD" id="cd00085">
    <property type="entry name" value="HNHc"/>
    <property type="match status" value="1"/>
</dbReference>
<organism evidence="2">
    <name type="scientific">uncultured Caudovirales phage</name>
    <dbReference type="NCBI Taxonomy" id="2100421"/>
    <lineage>
        <taxon>Viruses</taxon>
        <taxon>Duplodnaviria</taxon>
        <taxon>Heunggongvirae</taxon>
        <taxon>Uroviricota</taxon>
        <taxon>Caudoviricetes</taxon>
        <taxon>Peduoviridae</taxon>
        <taxon>Maltschvirus</taxon>
        <taxon>Maltschvirus maltsch</taxon>
    </lineage>
</organism>
<dbReference type="InterPro" id="IPR003611">
    <property type="entry name" value="NUMOD3"/>
</dbReference>
<feature type="domain" description="Nuclease associated modular" evidence="1">
    <location>
        <begin position="97"/>
        <end position="117"/>
    </location>
</feature>
<dbReference type="GO" id="GO:0003677">
    <property type="term" value="F:DNA binding"/>
    <property type="evidence" value="ECO:0007669"/>
    <property type="project" value="InterPro"/>
</dbReference>
<protein>
    <submittedName>
        <fullName evidence="2">HNHc domain containing protein</fullName>
    </submittedName>
</protein>
<gene>
    <name evidence="2" type="ORF">UFOVP639_21</name>
</gene>
<sequence>MNRFKGDGNYYESHHIIPRWKGGNNSKSNLVLLTAREHYLAHYLLFILYKDRPSSAAFHKMNNTINNEYVDAKRYEELRKFQSEQWRGENNPAKRPEIRKKISEKLSGKNNPMFGKTGKQNPFFGKTHSKEHNRKKQILFSNKVEIYKDNILIYTFECTTDCGDFFKCTRKNITFRNNKPPAKFGIFKDLIVKICQ</sequence>